<protein>
    <submittedName>
        <fullName evidence="1">Uncharacterized protein</fullName>
    </submittedName>
</protein>
<reference evidence="1" key="1">
    <citation type="submission" date="2022-02" db="EMBL/GenBank/DDBJ databases">
        <title>Plant Genome Project.</title>
        <authorList>
            <person name="Zhang R.-G."/>
        </authorList>
    </citation>
    <scope>NUCLEOTIDE SEQUENCE</scope>
    <source>
        <strain evidence="1">AT1</strain>
    </source>
</reference>
<name>A0ACC0P5E2_RHOML</name>
<evidence type="ECO:0000313" key="1">
    <source>
        <dbReference type="EMBL" id="KAI8560207.1"/>
    </source>
</evidence>
<evidence type="ECO:0000313" key="2">
    <source>
        <dbReference type="Proteomes" id="UP001062846"/>
    </source>
</evidence>
<comment type="caution">
    <text evidence="1">The sequence shown here is derived from an EMBL/GenBank/DDBJ whole genome shotgun (WGS) entry which is preliminary data.</text>
</comment>
<sequence length="321" mass="36876">MIRTQDSVHTVEDFLKQGSMHTEFGAEIASRISFIRDSGPSVEYISNPTDHDQKSRLIGELRDQIAKMKERMKQSEKIHSREIAIKDKKIESLDETVLVLLSENSQLWDQLTETAVHEVMQKYRPMTTEEQECSMITRLRARMRKDTQKEEYEYGRKHKRPTSNPSKVDAEVDPKGVIDVENFIAGPEKGPFKPKPIKNLRTNAVHRLLSSEEKANIKKMWDEAYTSTIIWSGTVVGCSVFVEDIWQLIVDSAISGNRELGLMPIVRQQNNCLDCGVIVCYIIRQYYRNEEIASILRKPACQKIRSEIVKTFLGGADLLWS</sequence>
<accession>A0ACC0P5E2</accession>
<dbReference type="Proteomes" id="UP001062846">
    <property type="component" value="Chromosome 4"/>
</dbReference>
<dbReference type="EMBL" id="CM046391">
    <property type="protein sequence ID" value="KAI8560207.1"/>
    <property type="molecule type" value="Genomic_DNA"/>
</dbReference>
<gene>
    <name evidence="1" type="ORF">RHMOL_Rhmol04G0238000</name>
</gene>
<keyword evidence="2" id="KW-1185">Reference proteome</keyword>
<proteinExistence type="predicted"/>
<organism evidence="1 2">
    <name type="scientific">Rhododendron molle</name>
    <name type="common">Chinese azalea</name>
    <name type="synonym">Azalea mollis</name>
    <dbReference type="NCBI Taxonomy" id="49168"/>
    <lineage>
        <taxon>Eukaryota</taxon>
        <taxon>Viridiplantae</taxon>
        <taxon>Streptophyta</taxon>
        <taxon>Embryophyta</taxon>
        <taxon>Tracheophyta</taxon>
        <taxon>Spermatophyta</taxon>
        <taxon>Magnoliopsida</taxon>
        <taxon>eudicotyledons</taxon>
        <taxon>Gunneridae</taxon>
        <taxon>Pentapetalae</taxon>
        <taxon>asterids</taxon>
        <taxon>Ericales</taxon>
        <taxon>Ericaceae</taxon>
        <taxon>Ericoideae</taxon>
        <taxon>Rhodoreae</taxon>
        <taxon>Rhododendron</taxon>
    </lineage>
</organism>